<dbReference type="AlphaFoldDB" id="A0A6B3SYJ0"/>
<dbReference type="RefSeq" id="WP_163966398.1">
    <property type="nucleotide sequence ID" value="NZ_JAAIVB010000065.1"/>
</dbReference>
<proteinExistence type="predicted"/>
<accession>A0A6B3SYJ0</accession>
<evidence type="ECO:0000256" key="1">
    <source>
        <dbReference type="SAM" id="MobiDB-lite"/>
    </source>
</evidence>
<gene>
    <name evidence="2" type="ORF">G3574_18400</name>
</gene>
<evidence type="ECO:0008006" key="4">
    <source>
        <dbReference type="Google" id="ProtNLM"/>
    </source>
</evidence>
<dbReference type="Proteomes" id="UP000482155">
    <property type="component" value="Unassembled WGS sequence"/>
</dbReference>
<keyword evidence="3" id="KW-1185">Reference proteome</keyword>
<reference evidence="2 3" key="1">
    <citation type="submission" date="2020-02" db="EMBL/GenBank/DDBJ databases">
        <authorList>
            <person name="Kim M.K."/>
        </authorList>
    </citation>
    <scope>NUCLEOTIDE SEQUENCE [LARGE SCALE GENOMIC DNA]</scope>
    <source>
        <strain evidence="2 3">17J57-3</strain>
    </source>
</reference>
<evidence type="ECO:0000313" key="2">
    <source>
        <dbReference type="EMBL" id="NEX63059.1"/>
    </source>
</evidence>
<organism evidence="2 3">
    <name type="scientific">Noviherbaspirillum galbum</name>
    <dbReference type="NCBI Taxonomy" id="2709383"/>
    <lineage>
        <taxon>Bacteria</taxon>
        <taxon>Pseudomonadati</taxon>
        <taxon>Pseudomonadota</taxon>
        <taxon>Betaproteobacteria</taxon>
        <taxon>Burkholderiales</taxon>
        <taxon>Oxalobacteraceae</taxon>
        <taxon>Noviherbaspirillum</taxon>
    </lineage>
</organism>
<dbReference type="EMBL" id="JAAIVB010000065">
    <property type="protein sequence ID" value="NEX63059.1"/>
    <property type="molecule type" value="Genomic_DNA"/>
</dbReference>
<sequence length="125" mass="13471">MPIDPMPPTEAAHGDAFKTPAPHGAGSLSPLDATIRKAIRGKRVLRLGLRDGPATVEPHGLGLNHSGQLALLCYRIESRGNGSPGWKVVRLRDIHVAVDTSGRFHAPRPGYRRNDGTLIAVFEQL</sequence>
<evidence type="ECO:0000313" key="3">
    <source>
        <dbReference type="Proteomes" id="UP000482155"/>
    </source>
</evidence>
<comment type="caution">
    <text evidence="2">The sequence shown here is derived from an EMBL/GenBank/DDBJ whole genome shotgun (WGS) entry which is preliminary data.</text>
</comment>
<feature type="region of interest" description="Disordered" evidence="1">
    <location>
        <begin position="1"/>
        <end position="29"/>
    </location>
</feature>
<name>A0A6B3SYJ0_9BURK</name>
<protein>
    <recommendedName>
        <fullName evidence="4">WYL domain-containing protein</fullName>
    </recommendedName>
</protein>